<dbReference type="PANTHER" id="PTHR35093:SF1">
    <property type="entry name" value="OUTER MEMBRANE LONG-CHAIN FATTY ACID RECEPTOR FADL FAMILY"/>
    <property type="match status" value="1"/>
</dbReference>
<dbReference type="Pfam" id="PF03349">
    <property type="entry name" value="Toluene_X"/>
    <property type="match status" value="1"/>
</dbReference>
<reference evidence="9 10" key="1">
    <citation type="submission" date="2018-09" db="EMBL/GenBank/DDBJ databases">
        <title>Phylogeny of the Shewanellaceae, and recommendation for two new genera, Pseudoshewanella and Parashewanella.</title>
        <authorList>
            <person name="Wang G."/>
        </authorList>
    </citation>
    <scope>NUCLEOTIDE SEQUENCE [LARGE SCALE GENOMIC DNA]</scope>
    <source>
        <strain evidence="9 10">KCTC 22492</strain>
    </source>
</reference>
<dbReference type="Gene3D" id="2.40.160.60">
    <property type="entry name" value="Outer membrane protein transport protein (OMPP1/FadL/TodX)"/>
    <property type="match status" value="1"/>
</dbReference>
<dbReference type="SUPFAM" id="SSF56935">
    <property type="entry name" value="Porins"/>
    <property type="match status" value="1"/>
</dbReference>
<comment type="subcellular location">
    <subcellularLocation>
        <location evidence="1">Cell outer membrane</location>
        <topology evidence="1">Multi-pass membrane protein</topology>
    </subcellularLocation>
</comment>
<keyword evidence="6" id="KW-0472">Membrane</keyword>
<name>A0A3A6UBX4_9GAMM</name>
<evidence type="ECO:0000256" key="5">
    <source>
        <dbReference type="ARBA" id="ARBA00022729"/>
    </source>
</evidence>
<comment type="similarity">
    <text evidence="2">Belongs to the OmpP1/FadL family.</text>
</comment>
<evidence type="ECO:0000256" key="2">
    <source>
        <dbReference type="ARBA" id="ARBA00008163"/>
    </source>
</evidence>
<keyword evidence="4" id="KW-0812">Transmembrane</keyword>
<keyword evidence="10" id="KW-1185">Reference proteome</keyword>
<dbReference type="AlphaFoldDB" id="A0A3A6UBX4"/>
<dbReference type="Proteomes" id="UP000273022">
    <property type="component" value="Unassembled WGS sequence"/>
</dbReference>
<evidence type="ECO:0000256" key="7">
    <source>
        <dbReference type="ARBA" id="ARBA00023237"/>
    </source>
</evidence>
<organism evidence="9 10">
    <name type="scientific">Parashewanella spongiae</name>
    <dbReference type="NCBI Taxonomy" id="342950"/>
    <lineage>
        <taxon>Bacteria</taxon>
        <taxon>Pseudomonadati</taxon>
        <taxon>Pseudomonadota</taxon>
        <taxon>Gammaproteobacteria</taxon>
        <taxon>Alteromonadales</taxon>
        <taxon>Shewanellaceae</taxon>
        <taxon>Parashewanella</taxon>
    </lineage>
</organism>
<evidence type="ECO:0000256" key="3">
    <source>
        <dbReference type="ARBA" id="ARBA00022452"/>
    </source>
</evidence>
<evidence type="ECO:0000256" key="8">
    <source>
        <dbReference type="SAM" id="SignalP"/>
    </source>
</evidence>
<evidence type="ECO:0000256" key="1">
    <source>
        <dbReference type="ARBA" id="ARBA00004571"/>
    </source>
</evidence>
<dbReference type="RefSeq" id="WP_121852052.1">
    <property type="nucleotide sequence ID" value="NZ_CP037952.1"/>
</dbReference>
<accession>A0A3A6UBX4</accession>
<sequence>MHLLNKTSLAVALALASTQTLAAGFQLNSQSATGIGRAFSGEAAIGDNASVLSRNPAAMALFDEKALSIGLTYAQTDVEVKDLAYQQAPTTGFGSIDDAADNKLIPNLYYIQPYNNNFSFGFAAFSNFGTGTDTSSFLTDNPGATLPVDLLGNTEVTTINFNGSLSWRVNKHFSVGAGIDAVYGEGLLTRQGKTAFSDSSTLVDVDADGWGFGGIVGALIEFNKDNRIGISYRESPDIKVKGVLNTLTPNQEKTALLPVVSDELEVPLPDIWQIGGFHQLTDQFAIHYTAQYTSWGDFEKITLQGNKIGTTQVPDSALKVYKWEDSWLYSIGGTYSVNQDWTLRAGYLFDDGVVGELSSISIPDSDRDWYTAGIGFNLDKNSTIDFGLAYVKGENTEVIENSAILGGVNIIAHTNASATYYSVQYSYNF</sequence>
<comment type="caution">
    <text evidence="9">The sequence shown here is derived from an EMBL/GenBank/DDBJ whole genome shotgun (WGS) entry which is preliminary data.</text>
</comment>
<evidence type="ECO:0000256" key="6">
    <source>
        <dbReference type="ARBA" id="ARBA00023136"/>
    </source>
</evidence>
<evidence type="ECO:0000313" key="10">
    <source>
        <dbReference type="Proteomes" id="UP000273022"/>
    </source>
</evidence>
<evidence type="ECO:0000256" key="4">
    <source>
        <dbReference type="ARBA" id="ARBA00022692"/>
    </source>
</evidence>
<keyword evidence="3" id="KW-1134">Transmembrane beta strand</keyword>
<feature type="chain" id="PRO_5017431257" evidence="8">
    <location>
        <begin position="23"/>
        <end position="429"/>
    </location>
</feature>
<dbReference type="EMBL" id="QYYH01000008">
    <property type="protein sequence ID" value="RJY19106.1"/>
    <property type="molecule type" value="Genomic_DNA"/>
</dbReference>
<dbReference type="GO" id="GO:0015483">
    <property type="term" value="F:long-chain fatty acid transporting porin activity"/>
    <property type="evidence" value="ECO:0007669"/>
    <property type="project" value="TreeGrafter"/>
</dbReference>
<keyword evidence="5 8" id="KW-0732">Signal</keyword>
<evidence type="ECO:0000313" key="9">
    <source>
        <dbReference type="EMBL" id="RJY19106.1"/>
    </source>
</evidence>
<gene>
    <name evidence="9" type="ORF">D5R81_02345</name>
</gene>
<proteinExistence type="inferred from homology"/>
<dbReference type="PANTHER" id="PTHR35093">
    <property type="entry name" value="OUTER MEMBRANE PROTEIN NMB0088-RELATED"/>
    <property type="match status" value="1"/>
</dbReference>
<protein>
    <submittedName>
        <fullName evidence="9">Aromatic hydrocarbon degradation protein</fullName>
    </submittedName>
</protein>
<feature type="signal peptide" evidence="8">
    <location>
        <begin position="1"/>
        <end position="22"/>
    </location>
</feature>
<dbReference type="InterPro" id="IPR005017">
    <property type="entry name" value="OMPP1/FadL/TodX"/>
</dbReference>
<dbReference type="OrthoDB" id="19849at2"/>
<dbReference type="GO" id="GO:0009279">
    <property type="term" value="C:cell outer membrane"/>
    <property type="evidence" value="ECO:0007669"/>
    <property type="project" value="UniProtKB-SubCell"/>
</dbReference>
<keyword evidence="7" id="KW-0998">Cell outer membrane</keyword>